<comment type="pathway">
    <text evidence="1 7">Metabolic intermediate biosynthesis; chorismate biosynthesis; chorismate from D-erythrose 4-phosphate and phosphoenolpyruvate: step 6/7.</text>
</comment>
<evidence type="ECO:0000256" key="2">
    <source>
        <dbReference type="ARBA" id="ARBA00009948"/>
    </source>
</evidence>
<dbReference type="InterPro" id="IPR023193">
    <property type="entry name" value="EPSP_synthase_CS"/>
</dbReference>
<dbReference type="NCBIfam" id="TIGR01356">
    <property type="entry name" value="aroA"/>
    <property type="match status" value="1"/>
</dbReference>
<feature type="binding site" evidence="7">
    <location>
        <position position="172"/>
    </location>
    <ligand>
        <name>3-phosphoshikimate</name>
        <dbReference type="ChEBI" id="CHEBI:145989"/>
    </ligand>
</feature>
<dbReference type="InterPro" id="IPR001986">
    <property type="entry name" value="Enolpyruvate_Tfrase_dom"/>
</dbReference>
<evidence type="ECO:0000256" key="5">
    <source>
        <dbReference type="ARBA" id="ARBA00023141"/>
    </source>
</evidence>
<dbReference type="SUPFAM" id="SSF55205">
    <property type="entry name" value="EPT/RTPC-like"/>
    <property type="match status" value="1"/>
</dbReference>
<comment type="caution">
    <text evidence="7">Lacks conserved residue(s) required for the propagation of feature annotation.</text>
</comment>
<feature type="binding site" evidence="7">
    <location>
        <position position="27"/>
    </location>
    <ligand>
        <name>3-phosphoshikimate</name>
        <dbReference type="ChEBI" id="CHEBI:145989"/>
    </ligand>
</feature>
<feature type="binding site" evidence="7">
    <location>
        <position position="418"/>
    </location>
    <ligand>
        <name>phosphoenolpyruvate</name>
        <dbReference type="ChEBI" id="CHEBI:58702"/>
    </ligand>
</feature>
<dbReference type="EC" id="2.5.1.19" evidence="7"/>
<dbReference type="EMBL" id="JBHRZN010000001">
    <property type="protein sequence ID" value="MFC3848984.1"/>
    <property type="molecule type" value="Genomic_DNA"/>
</dbReference>
<dbReference type="Gene3D" id="3.65.10.10">
    <property type="entry name" value="Enolpyruvate transferase domain"/>
    <property type="match status" value="2"/>
</dbReference>
<keyword evidence="4 7" id="KW-0808">Transferase</keyword>
<feature type="domain" description="Enolpyruvate transferase" evidence="8">
    <location>
        <begin position="15"/>
        <end position="424"/>
    </location>
</feature>
<dbReference type="RefSeq" id="WP_290291505.1">
    <property type="nucleotide sequence ID" value="NZ_CP047211.1"/>
</dbReference>
<dbReference type="CDD" id="cd01556">
    <property type="entry name" value="EPSP_synthase"/>
    <property type="match status" value="1"/>
</dbReference>
<proteinExistence type="inferred from homology"/>
<evidence type="ECO:0000256" key="6">
    <source>
        <dbReference type="ARBA" id="ARBA00044633"/>
    </source>
</evidence>
<feature type="binding site" evidence="7">
    <location>
        <position position="173"/>
    </location>
    <ligand>
        <name>3-phosphoshikimate</name>
        <dbReference type="ChEBI" id="CHEBI:145989"/>
    </ligand>
</feature>
<protein>
    <recommendedName>
        <fullName evidence="7">3-phosphoshikimate 1-carboxyvinyltransferase</fullName>
        <ecNumber evidence="7">2.5.1.19</ecNumber>
    </recommendedName>
    <alternativeName>
        <fullName evidence="7">5-enolpyruvylshikimate-3-phosphate synthase</fullName>
        <shortName evidence="7">EPSP synthase</shortName>
        <shortName evidence="7">EPSPS</shortName>
    </alternativeName>
</protein>
<dbReference type="Proteomes" id="UP001595751">
    <property type="component" value="Unassembled WGS sequence"/>
</dbReference>
<comment type="caution">
    <text evidence="9">The sequence shown here is derived from an EMBL/GenBank/DDBJ whole genome shotgun (WGS) entry which is preliminary data.</text>
</comment>
<dbReference type="PROSITE" id="PS00885">
    <property type="entry name" value="EPSP_SYNTHASE_2"/>
    <property type="match status" value="1"/>
</dbReference>
<sequence>MTPPSEFWPAPAADHPVTATVSIGGSKSITNRALIIAALSSTPSTIHGALRSRDTDLMISALKAMGTEIRTGSGYSGAPNHTLEVNPRVLRGGTIDCGLAGTVMRFVPPIAAIATGSVFFDGDPEARVRPMGAVLDALRDLGADIDGDALPFTVNPVGDIGGEVEIDSSASSQFVSGLLLAGARYQKGLTLRTVGDVPSRPHIDMTIDMLRRAGVTVEESDGAFHVRNGEMRGRTWHVEPDLSNATPFLAAAAVTRGRVTVAGWPTDTVQPGDRIREILQAMGCRVLLKPRGAHESGVHDLTVEGPASLHGINLDMGDIGELTPTVAAMAALADTPSELTGIAHLRGHETNRLAALVAEINRLGGRATELDDGIRIEPAPLHGGDWMSYADHRMATAGAIIGLRVPGVRVEDIATTGKTMPDFDMRWSEMVGLPLAPEEDAP</sequence>
<feature type="binding site" evidence="7">
    <location>
        <position position="393"/>
    </location>
    <ligand>
        <name>phosphoenolpyruvate</name>
        <dbReference type="ChEBI" id="CHEBI:58702"/>
    </ligand>
</feature>
<dbReference type="PANTHER" id="PTHR21090">
    <property type="entry name" value="AROM/DEHYDROQUINATE SYNTHASE"/>
    <property type="match status" value="1"/>
</dbReference>
<gene>
    <name evidence="7 9" type="primary">aroA</name>
    <name evidence="9" type="ORF">ACFORJ_02220</name>
</gene>
<feature type="binding site" evidence="7">
    <location>
        <position position="101"/>
    </location>
    <ligand>
        <name>phosphoenolpyruvate</name>
        <dbReference type="ChEBI" id="CHEBI:58702"/>
    </ligand>
</feature>
<dbReference type="PANTHER" id="PTHR21090:SF5">
    <property type="entry name" value="PENTAFUNCTIONAL AROM POLYPEPTIDE"/>
    <property type="match status" value="1"/>
</dbReference>
<evidence type="ECO:0000313" key="10">
    <source>
        <dbReference type="Proteomes" id="UP001595751"/>
    </source>
</evidence>
<dbReference type="PIRSF" id="PIRSF000505">
    <property type="entry name" value="EPSPS"/>
    <property type="match status" value="1"/>
</dbReference>
<feature type="binding site" evidence="7">
    <location>
        <position position="348"/>
    </location>
    <ligand>
        <name>3-phosphoshikimate</name>
        <dbReference type="ChEBI" id="CHEBI:145989"/>
    </ligand>
</feature>
<feature type="binding site" evidence="7">
    <location>
        <position position="171"/>
    </location>
    <ligand>
        <name>3-phosphoshikimate</name>
        <dbReference type="ChEBI" id="CHEBI:145989"/>
    </ligand>
</feature>
<comment type="subcellular location">
    <subcellularLocation>
        <location evidence="7">Cytoplasm</location>
    </subcellularLocation>
</comment>
<keyword evidence="3 7" id="KW-0028">Amino-acid biosynthesis</keyword>
<evidence type="ECO:0000259" key="8">
    <source>
        <dbReference type="Pfam" id="PF00275"/>
    </source>
</evidence>
<keyword evidence="7" id="KW-0963">Cytoplasm</keyword>
<dbReference type="InterPro" id="IPR006264">
    <property type="entry name" value="EPSP_synthase"/>
</dbReference>
<feature type="binding site" evidence="7">
    <location>
        <position position="32"/>
    </location>
    <ligand>
        <name>3-phosphoshikimate</name>
        <dbReference type="ChEBI" id="CHEBI:145989"/>
    </ligand>
</feature>
<comment type="catalytic activity">
    <reaction evidence="6">
        <text>3-phosphoshikimate + phosphoenolpyruvate = 5-O-(1-carboxyvinyl)-3-phosphoshikimate + phosphate</text>
        <dbReference type="Rhea" id="RHEA:21256"/>
        <dbReference type="ChEBI" id="CHEBI:43474"/>
        <dbReference type="ChEBI" id="CHEBI:57701"/>
        <dbReference type="ChEBI" id="CHEBI:58702"/>
        <dbReference type="ChEBI" id="CHEBI:145989"/>
        <dbReference type="EC" id="2.5.1.19"/>
    </reaction>
    <physiologicalReaction direction="left-to-right" evidence="6">
        <dbReference type="Rhea" id="RHEA:21257"/>
    </physiologicalReaction>
</comment>
<evidence type="ECO:0000313" key="9">
    <source>
        <dbReference type="EMBL" id="MFC3848984.1"/>
    </source>
</evidence>
<evidence type="ECO:0000256" key="3">
    <source>
        <dbReference type="ARBA" id="ARBA00022605"/>
    </source>
</evidence>
<name>A0ABV7ZK99_9CORY</name>
<organism evidence="9 10">
    <name type="scientific">Corynebacterium hansenii</name>
    <dbReference type="NCBI Taxonomy" id="394964"/>
    <lineage>
        <taxon>Bacteria</taxon>
        <taxon>Bacillati</taxon>
        <taxon>Actinomycetota</taxon>
        <taxon>Actinomycetes</taxon>
        <taxon>Mycobacteriales</taxon>
        <taxon>Corynebacteriaceae</taxon>
        <taxon>Corynebacterium</taxon>
    </lineage>
</organism>
<evidence type="ECO:0000256" key="4">
    <source>
        <dbReference type="ARBA" id="ARBA00022679"/>
    </source>
</evidence>
<keyword evidence="5 7" id="KW-0057">Aromatic amino acid biosynthesis</keyword>
<accession>A0ABV7ZK99</accession>
<comment type="similarity">
    <text evidence="2 7">Belongs to the EPSP synthase family.</text>
</comment>
<dbReference type="InterPro" id="IPR036968">
    <property type="entry name" value="Enolpyruvate_Tfrase_sf"/>
</dbReference>
<comment type="subunit">
    <text evidence="7">Monomer.</text>
</comment>
<dbReference type="PROSITE" id="PS00104">
    <property type="entry name" value="EPSP_SYNTHASE_1"/>
    <property type="match status" value="1"/>
</dbReference>
<dbReference type="GO" id="GO:0003866">
    <property type="term" value="F:3-phosphoshikimate 1-carboxyvinyltransferase activity"/>
    <property type="evidence" value="ECO:0007669"/>
    <property type="project" value="UniProtKB-EC"/>
</dbReference>
<feature type="binding site" evidence="7">
    <location>
        <position position="352"/>
    </location>
    <ligand>
        <name>phosphoenolpyruvate</name>
        <dbReference type="ChEBI" id="CHEBI:58702"/>
    </ligand>
</feature>
<keyword evidence="10" id="KW-1185">Reference proteome</keyword>
<evidence type="ECO:0000256" key="7">
    <source>
        <dbReference type="HAMAP-Rule" id="MF_00210"/>
    </source>
</evidence>
<reference evidence="10" key="1">
    <citation type="journal article" date="2019" name="Int. J. Syst. Evol. Microbiol.">
        <title>The Global Catalogue of Microorganisms (GCM) 10K type strain sequencing project: providing services to taxonomists for standard genome sequencing and annotation.</title>
        <authorList>
            <consortium name="The Broad Institute Genomics Platform"/>
            <consortium name="The Broad Institute Genome Sequencing Center for Infectious Disease"/>
            <person name="Wu L."/>
            <person name="Ma J."/>
        </authorList>
    </citation>
    <scope>NUCLEOTIDE SEQUENCE [LARGE SCALE GENOMIC DNA]</scope>
    <source>
        <strain evidence="10">CCUG 53252</strain>
    </source>
</reference>
<feature type="binding site" evidence="7">
    <location>
        <position position="129"/>
    </location>
    <ligand>
        <name>phosphoenolpyruvate</name>
        <dbReference type="ChEBI" id="CHEBI:58702"/>
    </ligand>
</feature>
<feature type="binding site" evidence="7">
    <location>
        <position position="28"/>
    </location>
    <ligand>
        <name>3-phosphoshikimate</name>
        <dbReference type="ChEBI" id="CHEBI:145989"/>
    </ligand>
</feature>
<feature type="active site" description="Proton acceptor" evidence="7">
    <location>
        <position position="321"/>
    </location>
</feature>
<feature type="binding site" evidence="7">
    <location>
        <position position="321"/>
    </location>
    <ligand>
        <name>3-phosphoshikimate</name>
        <dbReference type="ChEBI" id="CHEBI:145989"/>
    </ligand>
</feature>
<feature type="binding site" evidence="7">
    <location>
        <position position="27"/>
    </location>
    <ligand>
        <name>phosphoenolpyruvate</name>
        <dbReference type="ChEBI" id="CHEBI:58702"/>
    </ligand>
</feature>
<feature type="binding site" evidence="7">
    <location>
        <position position="199"/>
    </location>
    <ligand>
        <name>3-phosphoshikimate</name>
        <dbReference type="ChEBI" id="CHEBI:145989"/>
    </ligand>
</feature>
<comment type="function">
    <text evidence="7">Catalyzes the transfer of the enolpyruvyl moiety of phosphoenolpyruvate (PEP) to the 5-hydroxyl of shikimate-3-phosphate (S3P) to produce enolpyruvyl shikimate-3-phosphate and inorganic phosphate.</text>
</comment>
<dbReference type="HAMAP" id="MF_00210">
    <property type="entry name" value="EPSP_synth"/>
    <property type="match status" value="1"/>
</dbReference>
<dbReference type="InterPro" id="IPR013792">
    <property type="entry name" value="RNA3'P_cycl/enolpyr_Trfase_a/b"/>
</dbReference>
<dbReference type="Pfam" id="PF00275">
    <property type="entry name" value="EPSP_synthase"/>
    <property type="match status" value="1"/>
</dbReference>
<evidence type="ECO:0000256" key="1">
    <source>
        <dbReference type="ARBA" id="ARBA00004811"/>
    </source>
</evidence>
<feature type="binding site" evidence="7">
    <location>
        <position position="173"/>
    </location>
    <ligand>
        <name>phosphoenolpyruvate</name>
        <dbReference type="ChEBI" id="CHEBI:58702"/>
    </ligand>
</feature>